<organism evidence="2 3">
    <name type="scientific">Pseudosporangium ferrugineum</name>
    <dbReference type="NCBI Taxonomy" id="439699"/>
    <lineage>
        <taxon>Bacteria</taxon>
        <taxon>Bacillati</taxon>
        <taxon>Actinomycetota</taxon>
        <taxon>Actinomycetes</taxon>
        <taxon>Micromonosporales</taxon>
        <taxon>Micromonosporaceae</taxon>
        <taxon>Pseudosporangium</taxon>
    </lineage>
</organism>
<evidence type="ECO:0000313" key="3">
    <source>
        <dbReference type="Proteomes" id="UP000239209"/>
    </source>
</evidence>
<sequence length="423" mass="47713">MLYFFLSYARGDDDVYAMQFFRDLSTEVRVYAGLRADDEVGFVDQVSLRLGEAWSDQLGQALSSAQTFVALCSPRYFLSEPCGREWAVFRSRLRADATEALIPIQWVPMRDQPSVVRRFQTRQQGPETGIGLRQLLRLSRHRDDYLTFLSDLAGHIVHAAERFPVPAARPTAFDEVVSAFHERPVIAAPVGEHDPRSVVRAAFAAAGRPLEEGRLPNLLVPGPVWVSTTPTPVPDEVRQFADHLTRDRVAYFVHTGDLSLVEGALDRVRLDGRSVVTVPLRALRASLADRNGGSYLRDLERRYGNRDNLFDTKNALTDHRFLFGRDAMLNTVGSALRRDEHVLITGLRKVGKTSLLNVLRQYLVDQPVCTVDLQRFDRHHEDWPPVLFQLMLQAYDSWGQAEACAWSSRSRSAARCGPVRSQA</sequence>
<dbReference type="InterPro" id="IPR027417">
    <property type="entry name" value="P-loop_NTPase"/>
</dbReference>
<feature type="domain" description="TIR" evidence="1">
    <location>
        <begin position="4"/>
        <end position="115"/>
    </location>
</feature>
<dbReference type="OrthoDB" id="9150238at2"/>
<dbReference type="Gene3D" id="3.40.50.300">
    <property type="entry name" value="P-loop containing nucleotide triphosphate hydrolases"/>
    <property type="match status" value="1"/>
</dbReference>
<dbReference type="RefSeq" id="WP_106131357.1">
    <property type="nucleotide sequence ID" value="NZ_PVZG01000042.1"/>
</dbReference>
<dbReference type="SUPFAM" id="SSF52540">
    <property type="entry name" value="P-loop containing nucleoside triphosphate hydrolases"/>
    <property type="match status" value="1"/>
</dbReference>
<dbReference type="InterPro" id="IPR047603">
    <property type="entry name" value="FxsC_N"/>
</dbReference>
<dbReference type="EMBL" id="PVZG01000042">
    <property type="protein sequence ID" value="PRY18876.1"/>
    <property type="molecule type" value="Genomic_DNA"/>
</dbReference>
<keyword evidence="3" id="KW-1185">Reference proteome</keyword>
<dbReference type="SUPFAM" id="SSF52200">
    <property type="entry name" value="Toll/Interleukin receptor TIR domain"/>
    <property type="match status" value="1"/>
</dbReference>
<dbReference type="GO" id="GO:0007165">
    <property type="term" value="P:signal transduction"/>
    <property type="evidence" value="ECO:0007669"/>
    <property type="project" value="InterPro"/>
</dbReference>
<name>A0A2T0RCH1_9ACTN</name>
<dbReference type="Proteomes" id="UP000239209">
    <property type="component" value="Unassembled WGS sequence"/>
</dbReference>
<dbReference type="InterPro" id="IPR000157">
    <property type="entry name" value="TIR_dom"/>
</dbReference>
<dbReference type="Pfam" id="PF13676">
    <property type="entry name" value="TIR_2"/>
    <property type="match status" value="1"/>
</dbReference>
<comment type="caution">
    <text evidence="2">The sequence shown here is derived from an EMBL/GenBank/DDBJ whole genome shotgun (WGS) entry which is preliminary data.</text>
</comment>
<evidence type="ECO:0000259" key="1">
    <source>
        <dbReference type="Pfam" id="PF13676"/>
    </source>
</evidence>
<accession>A0A2T0RCH1</accession>
<evidence type="ECO:0000313" key="2">
    <source>
        <dbReference type="EMBL" id="PRY18876.1"/>
    </source>
</evidence>
<dbReference type="NCBIfam" id="NF040588">
    <property type="entry name" value="FxsC_Nterm"/>
    <property type="match status" value="1"/>
</dbReference>
<gene>
    <name evidence="2" type="ORF">CLV70_1426</name>
</gene>
<dbReference type="AlphaFoldDB" id="A0A2T0RCH1"/>
<dbReference type="Gene3D" id="3.40.50.10140">
    <property type="entry name" value="Toll/interleukin-1 receptor homology (TIR) domain"/>
    <property type="match status" value="1"/>
</dbReference>
<reference evidence="2 3" key="1">
    <citation type="submission" date="2018-03" db="EMBL/GenBank/DDBJ databases">
        <title>Genomic Encyclopedia of Archaeal and Bacterial Type Strains, Phase II (KMG-II): from individual species to whole genera.</title>
        <authorList>
            <person name="Goeker M."/>
        </authorList>
    </citation>
    <scope>NUCLEOTIDE SEQUENCE [LARGE SCALE GENOMIC DNA]</scope>
    <source>
        <strain evidence="2 3">DSM 45348</strain>
    </source>
</reference>
<protein>
    <submittedName>
        <fullName evidence="2">TIR domain-containing protein</fullName>
    </submittedName>
</protein>
<dbReference type="InterPro" id="IPR035897">
    <property type="entry name" value="Toll_tir_struct_dom_sf"/>
</dbReference>
<proteinExistence type="predicted"/>